<dbReference type="InterPro" id="IPR000217">
    <property type="entry name" value="Tubulin"/>
</dbReference>
<evidence type="ECO:0000256" key="5">
    <source>
        <dbReference type="ARBA" id="ARBA00023134"/>
    </source>
</evidence>
<dbReference type="EMBL" id="JAKMXF010000222">
    <property type="protein sequence ID" value="KAI6654298.1"/>
    <property type="molecule type" value="Genomic_DNA"/>
</dbReference>
<evidence type="ECO:0000256" key="3">
    <source>
        <dbReference type="ARBA" id="ARBA00022741"/>
    </source>
</evidence>
<dbReference type="InterPro" id="IPR017975">
    <property type="entry name" value="Tubulin_CS"/>
</dbReference>
<name>A0AAV7JZ94_9METZ</name>
<gene>
    <name evidence="8" type="ORF">LOD99_696</name>
</gene>
<dbReference type="Gene3D" id="3.30.1330.20">
    <property type="entry name" value="Tubulin/FtsZ, C-terminal domain"/>
    <property type="match status" value="1"/>
</dbReference>
<dbReference type="InterPro" id="IPR037103">
    <property type="entry name" value="Tubulin/FtsZ-like_C"/>
</dbReference>
<dbReference type="Gene3D" id="3.90.550.20">
    <property type="match status" value="1"/>
</dbReference>
<dbReference type="InterPro" id="IPR002452">
    <property type="entry name" value="Alpha_tubulin"/>
</dbReference>
<dbReference type="GO" id="GO:0005874">
    <property type="term" value="C:microtubule"/>
    <property type="evidence" value="ECO:0007669"/>
    <property type="project" value="UniProtKB-KW"/>
</dbReference>
<comment type="similarity">
    <text evidence="1">Belongs to the tubulin family.</text>
</comment>
<protein>
    <submittedName>
        <fullName evidence="8">Tubulin alpha-1C chain</fullName>
    </submittedName>
</protein>
<reference evidence="8 9" key="1">
    <citation type="journal article" date="2023" name="BMC Biol.">
        <title>The compact genome of the sponge Oopsacas minuta (Hexactinellida) is lacking key metazoan core genes.</title>
        <authorList>
            <person name="Santini S."/>
            <person name="Schenkelaars Q."/>
            <person name="Jourda C."/>
            <person name="Duchesne M."/>
            <person name="Belahbib H."/>
            <person name="Rocher C."/>
            <person name="Selva M."/>
            <person name="Riesgo A."/>
            <person name="Vervoort M."/>
            <person name="Leys S.P."/>
            <person name="Kodjabachian L."/>
            <person name="Le Bivic A."/>
            <person name="Borchiellini C."/>
            <person name="Claverie J.M."/>
            <person name="Renard E."/>
        </authorList>
    </citation>
    <scope>NUCLEOTIDE SEQUENCE [LARGE SCALE GENOMIC DNA]</scope>
    <source>
        <strain evidence="8">SPO-2</strain>
    </source>
</reference>
<dbReference type="GO" id="GO:0005200">
    <property type="term" value="F:structural constituent of cytoskeleton"/>
    <property type="evidence" value="ECO:0007669"/>
    <property type="project" value="InterPro"/>
</dbReference>
<dbReference type="InterPro" id="IPR008280">
    <property type="entry name" value="Tub_FtsZ_C"/>
</dbReference>
<dbReference type="SUPFAM" id="SSF55307">
    <property type="entry name" value="Tubulin C-terminal domain-like"/>
    <property type="match status" value="1"/>
</dbReference>
<evidence type="ECO:0000313" key="8">
    <source>
        <dbReference type="EMBL" id="KAI6654298.1"/>
    </source>
</evidence>
<dbReference type="InterPro" id="IPR036525">
    <property type="entry name" value="Tubulin/FtsZ_GTPase_sf"/>
</dbReference>
<dbReference type="AlphaFoldDB" id="A0AAV7JZ94"/>
<dbReference type="Pfam" id="PF03953">
    <property type="entry name" value="Tubulin_C"/>
    <property type="match status" value="1"/>
</dbReference>
<keyword evidence="3" id="KW-0547">Nucleotide-binding</keyword>
<dbReference type="PANTHER" id="PTHR11588">
    <property type="entry name" value="TUBULIN"/>
    <property type="match status" value="1"/>
</dbReference>
<dbReference type="InterPro" id="IPR007577">
    <property type="entry name" value="GlycoTrfase_DXD_sugar-bd_CS"/>
</dbReference>
<evidence type="ECO:0000259" key="7">
    <source>
        <dbReference type="SMART" id="SM00864"/>
    </source>
</evidence>
<keyword evidence="5" id="KW-0342">GTP-binding</keyword>
<organism evidence="8 9">
    <name type="scientific">Oopsacas minuta</name>
    <dbReference type="NCBI Taxonomy" id="111878"/>
    <lineage>
        <taxon>Eukaryota</taxon>
        <taxon>Metazoa</taxon>
        <taxon>Porifera</taxon>
        <taxon>Hexactinellida</taxon>
        <taxon>Hexasterophora</taxon>
        <taxon>Lyssacinosida</taxon>
        <taxon>Leucopsacidae</taxon>
        <taxon>Oopsacas</taxon>
    </lineage>
</organism>
<dbReference type="Gene3D" id="1.10.287.600">
    <property type="entry name" value="Helix hairpin bin"/>
    <property type="match status" value="1"/>
</dbReference>
<dbReference type="Gene3D" id="3.40.50.1440">
    <property type="entry name" value="Tubulin/FtsZ, GTPase domain"/>
    <property type="match status" value="1"/>
</dbReference>
<evidence type="ECO:0000313" key="9">
    <source>
        <dbReference type="Proteomes" id="UP001165289"/>
    </source>
</evidence>
<dbReference type="PRINTS" id="PR01162">
    <property type="entry name" value="ALPHATUBULIN"/>
</dbReference>
<dbReference type="Pfam" id="PF04488">
    <property type="entry name" value="Gly_transf_sug"/>
    <property type="match status" value="1"/>
</dbReference>
<dbReference type="InterPro" id="IPR003008">
    <property type="entry name" value="Tubulin_FtsZ_GTPase"/>
</dbReference>
<sequence>MRQGRGKLLLTITLVCLILTTTLLIYNKYNSNPKSLNLILQKNFHFIWISPTLDKTTIPSIETDLMNNIKSCRILHPNWKFIIWTDDTVRLEFPELSKFLIKVKTPAAMSDILRIYILVRYGGVYLDMDVTCIQNIESLLQFQYCTAFVGNEESMVDNGVVIHITNALVASTANHRILTKAAEEIINTALDDVSPDIKTGRVFLANIINKYNTTDDDCIYVYRKKVFYPCAFIEREHCSTMYQDSKHDPEVYTFHWWKRQAGCNIGNTLWELYCMENGLGRDGNLVDANSDHFYHDTTFFTQNSKKHYTPRSIFVDFDSVNIDAIKTCYPKLYNPDSLISKQNGLNTFATGYHTEGKLILESVMEEIRRICEVTDRSKIFWIFHSLSGGTGSGLGSLILDEINCEYKGIKFQVATLPDTDKLSSLECYNSTLSFSSCIELADMSLFFSNRKIAQILQQDYHTVPLTNTNRHICIALSSLTSSCRQSFGKDISDQIDIKVYPRMHYPLISYYPTSKIHQIYKESPTVKDLTIRCFDSRNVVLEADPSFGLYINVNLFYRGDVQPRHVIESFVHLGDNVELLYWTPAGLKISYSDHSRFISPERDLLRVNRSVCMVSQNTIFKEYLKGLSDKFSATFRKKEFLDLYIKNGVEELEFQNSKENIDSLIQEYEELI</sequence>
<dbReference type="GO" id="GO:0007017">
    <property type="term" value="P:microtubule-based process"/>
    <property type="evidence" value="ECO:0007669"/>
    <property type="project" value="InterPro"/>
</dbReference>
<dbReference type="SUPFAM" id="SSF53448">
    <property type="entry name" value="Nucleotide-diphospho-sugar transferases"/>
    <property type="match status" value="1"/>
</dbReference>
<keyword evidence="4" id="KW-0378">Hydrolase</keyword>
<evidence type="ECO:0000256" key="1">
    <source>
        <dbReference type="ARBA" id="ARBA00009636"/>
    </source>
</evidence>
<dbReference type="InterPro" id="IPR023123">
    <property type="entry name" value="Tubulin_C"/>
</dbReference>
<feature type="domain" description="Tubulin/FtsZ GTPase" evidence="7">
    <location>
        <begin position="296"/>
        <end position="487"/>
    </location>
</feature>
<evidence type="ECO:0000256" key="2">
    <source>
        <dbReference type="ARBA" id="ARBA00022701"/>
    </source>
</evidence>
<comment type="caution">
    <text evidence="8">The sequence shown here is derived from an EMBL/GenBank/DDBJ whole genome shotgun (WGS) entry which is preliminary data.</text>
</comment>
<dbReference type="GO" id="GO:0016787">
    <property type="term" value="F:hydrolase activity"/>
    <property type="evidence" value="ECO:0007669"/>
    <property type="project" value="UniProtKB-KW"/>
</dbReference>
<dbReference type="InterPro" id="IPR029044">
    <property type="entry name" value="Nucleotide-diphossugar_trans"/>
</dbReference>
<dbReference type="InterPro" id="IPR018316">
    <property type="entry name" value="Tubulin/FtsZ_2-layer-sand-dom"/>
</dbReference>
<dbReference type="GO" id="GO:0005525">
    <property type="term" value="F:GTP binding"/>
    <property type="evidence" value="ECO:0007669"/>
    <property type="project" value="UniProtKB-KW"/>
</dbReference>
<keyword evidence="2" id="KW-0493">Microtubule</keyword>
<evidence type="ECO:0000256" key="4">
    <source>
        <dbReference type="ARBA" id="ARBA00022801"/>
    </source>
</evidence>
<dbReference type="PROSITE" id="PS00227">
    <property type="entry name" value="TUBULIN"/>
    <property type="match status" value="1"/>
</dbReference>
<dbReference type="PRINTS" id="PR01161">
    <property type="entry name" value="TUBULIN"/>
</dbReference>
<evidence type="ECO:0000256" key="6">
    <source>
        <dbReference type="ARBA" id="ARBA00049117"/>
    </source>
</evidence>
<dbReference type="Pfam" id="PF00091">
    <property type="entry name" value="Tubulin"/>
    <property type="match status" value="1"/>
</dbReference>
<dbReference type="SUPFAM" id="SSF52490">
    <property type="entry name" value="Tubulin nucleotide-binding domain-like"/>
    <property type="match status" value="1"/>
</dbReference>
<keyword evidence="9" id="KW-1185">Reference proteome</keyword>
<dbReference type="Proteomes" id="UP001165289">
    <property type="component" value="Unassembled WGS sequence"/>
</dbReference>
<comment type="catalytic activity">
    <reaction evidence="6">
        <text>GTP + H2O = GDP + phosphate + H(+)</text>
        <dbReference type="Rhea" id="RHEA:19669"/>
        <dbReference type="ChEBI" id="CHEBI:15377"/>
        <dbReference type="ChEBI" id="CHEBI:15378"/>
        <dbReference type="ChEBI" id="CHEBI:37565"/>
        <dbReference type="ChEBI" id="CHEBI:43474"/>
        <dbReference type="ChEBI" id="CHEBI:58189"/>
    </reaction>
    <physiologicalReaction direction="left-to-right" evidence="6">
        <dbReference type="Rhea" id="RHEA:19670"/>
    </physiologicalReaction>
</comment>
<accession>A0AAV7JZ94</accession>
<proteinExistence type="inferred from homology"/>
<dbReference type="SMART" id="SM00864">
    <property type="entry name" value="Tubulin"/>
    <property type="match status" value="1"/>
</dbReference>